<dbReference type="EMBL" id="GBRH01239062">
    <property type="protein sequence ID" value="JAD58833.1"/>
    <property type="molecule type" value="Transcribed_RNA"/>
</dbReference>
<sequence length="30" mass="3464">MLLGLTSILRKIVVVAALAIRDRMEEHCRR</sequence>
<reference evidence="1" key="1">
    <citation type="submission" date="2014-09" db="EMBL/GenBank/DDBJ databases">
        <authorList>
            <person name="Magalhaes I.L.F."/>
            <person name="Oliveira U."/>
            <person name="Santos F.R."/>
            <person name="Vidigal T.H.D.A."/>
            <person name="Brescovit A.D."/>
            <person name="Santos A.J."/>
        </authorList>
    </citation>
    <scope>NUCLEOTIDE SEQUENCE</scope>
    <source>
        <tissue evidence="1">Shoot tissue taken approximately 20 cm above the soil surface</tissue>
    </source>
</reference>
<reference evidence="1" key="2">
    <citation type="journal article" date="2015" name="Data Brief">
        <title>Shoot transcriptome of the giant reed, Arundo donax.</title>
        <authorList>
            <person name="Barrero R.A."/>
            <person name="Guerrero F.D."/>
            <person name="Moolhuijzen P."/>
            <person name="Goolsby J.A."/>
            <person name="Tidwell J."/>
            <person name="Bellgard S.E."/>
            <person name="Bellgard M.I."/>
        </authorList>
    </citation>
    <scope>NUCLEOTIDE SEQUENCE</scope>
    <source>
        <tissue evidence="1">Shoot tissue taken approximately 20 cm above the soil surface</tissue>
    </source>
</reference>
<proteinExistence type="predicted"/>
<protein>
    <submittedName>
        <fullName evidence="1">Uncharacterized protein</fullName>
    </submittedName>
</protein>
<evidence type="ECO:0000313" key="1">
    <source>
        <dbReference type="EMBL" id="JAD58833.1"/>
    </source>
</evidence>
<name>A0A0A9B9H9_ARUDO</name>
<organism evidence="1">
    <name type="scientific">Arundo donax</name>
    <name type="common">Giant reed</name>
    <name type="synonym">Donax arundinaceus</name>
    <dbReference type="NCBI Taxonomy" id="35708"/>
    <lineage>
        <taxon>Eukaryota</taxon>
        <taxon>Viridiplantae</taxon>
        <taxon>Streptophyta</taxon>
        <taxon>Embryophyta</taxon>
        <taxon>Tracheophyta</taxon>
        <taxon>Spermatophyta</taxon>
        <taxon>Magnoliopsida</taxon>
        <taxon>Liliopsida</taxon>
        <taxon>Poales</taxon>
        <taxon>Poaceae</taxon>
        <taxon>PACMAD clade</taxon>
        <taxon>Arundinoideae</taxon>
        <taxon>Arundineae</taxon>
        <taxon>Arundo</taxon>
    </lineage>
</organism>
<dbReference type="AlphaFoldDB" id="A0A0A9B9H9"/>
<accession>A0A0A9B9H9</accession>